<dbReference type="PROSITE" id="PS51007">
    <property type="entry name" value="CYTC"/>
    <property type="match status" value="2"/>
</dbReference>
<dbReference type="InterPro" id="IPR036909">
    <property type="entry name" value="Cyt_c-like_dom_sf"/>
</dbReference>
<feature type="domain" description="Cytochrome c" evidence="8">
    <location>
        <begin position="235"/>
        <end position="352"/>
    </location>
</feature>
<organism evidence="9 10">
    <name type="scientific">Vibrio fortis</name>
    <dbReference type="NCBI Taxonomy" id="212667"/>
    <lineage>
        <taxon>Bacteria</taxon>
        <taxon>Pseudomonadati</taxon>
        <taxon>Pseudomonadota</taxon>
        <taxon>Gammaproteobacteria</taxon>
        <taxon>Vibrionales</taxon>
        <taxon>Vibrionaceae</taxon>
        <taxon>Vibrio</taxon>
    </lineage>
</organism>
<comment type="caution">
    <text evidence="9">The sequence shown here is derived from an EMBL/GenBank/DDBJ whole genome shotgun (WGS) entry which is preliminary data.</text>
</comment>
<keyword evidence="7" id="KW-0812">Transmembrane</keyword>
<dbReference type="InterPro" id="IPR004852">
    <property type="entry name" value="Di-haem_cyt_c_peroxidsae"/>
</dbReference>
<proteinExistence type="predicted"/>
<dbReference type="OrthoDB" id="9805202at2"/>
<evidence type="ECO:0000256" key="7">
    <source>
        <dbReference type="SAM" id="Phobius"/>
    </source>
</evidence>
<dbReference type="InterPro" id="IPR009056">
    <property type="entry name" value="Cyt_c-like_dom"/>
</dbReference>
<accession>A0A066USE3</accession>
<dbReference type="GO" id="GO:0009055">
    <property type="term" value="F:electron transfer activity"/>
    <property type="evidence" value="ECO:0007669"/>
    <property type="project" value="InterPro"/>
</dbReference>
<evidence type="ECO:0000256" key="4">
    <source>
        <dbReference type="ARBA" id="ARBA00023002"/>
    </source>
</evidence>
<evidence type="ECO:0000256" key="6">
    <source>
        <dbReference type="PROSITE-ProRule" id="PRU00433"/>
    </source>
</evidence>
<keyword evidence="3 6" id="KW-0479">Metal-binding</keyword>
<dbReference type="Proteomes" id="UP000027219">
    <property type="component" value="Unassembled WGS sequence"/>
</dbReference>
<dbReference type="GO" id="GO:0046872">
    <property type="term" value="F:metal ion binding"/>
    <property type="evidence" value="ECO:0007669"/>
    <property type="project" value="UniProtKB-KW"/>
</dbReference>
<keyword evidence="4" id="KW-0560">Oxidoreductase</keyword>
<sequence>MKIPYLVGLGVIVTMSVVVLVYDALIRPNHTSAVSHDRHQHNEYHHLEKTQLTIKDGHSPSNIEHNNALSQHRITPIPTNLIVNQPLAKVGWMLFKDRNLSSNRSISCESCHHLQTNGAEVIPISIGVNGAGMRNSLTVFNTAYNYRFFWDGRVNTLNSQIDGPVHNTAEMDSNWALITNYVSQSEQYELLFSELGLEINEQSIKLSLVEFMNALTTPNSPFDRYLKGDENAIGENAKQGWQTFQDEGCIRCHQGTNIGGGMVMRFGYFGLTKTGQERSHDQGRYMFTGKEIDRHLFRVASLRNVAITAPYFHDGQTDSLDEAIKIMGESQLGKTFEDETIAQLKSFLETLTGQRPHILEVFENE</sequence>
<name>A0A066USE3_9VIBR</name>
<dbReference type="PANTHER" id="PTHR30600">
    <property type="entry name" value="CYTOCHROME C PEROXIDASE-RELATED"/>
    <property type="match status" value="1"/>
</dbReference>
<dbReference type="Gene3D" id="1.10.760.10">
    <property type="entry name" value="Cytochrome c-like domain"/>
    <property type="match status" value="2"/>
</dbReference>
<feature type="transmembrane region" description="Helical" evidence="7">
    <location>
        <begin position="6"/>
        <end position="25"/>
    </location>
</feature>
<dbReference type="InterPro" id="IPR051395">
    <property type="entry name" value="Cytochrome_c_Peroxidase/MauG"/>
</dbReference>
<gene>
    <name evidence="9" type="ORF">VFDL14_19265</name>
</gene>
<dbReference type="EMBL" id="JFFR01000027">
    <property type="protein sequence ID" value="KDN27054.1"/>
    <property type="molecule type" value="Genomic_DNA"/>
</dbReference>
<keyword evidence="7" id="KW-1133">Transmembrane helix</keyword>
<evidence type="ECO:0000256" key="5">
    <source>
        <dbReference type="ARBA" id="ARBA00023004"/>
    </source>
</evidence>
<dbReference type="GO" id="GO:0004130">
    <property type="term" value="F:cytochrome-c peroxidase activity"/>
    <property type="evidence" value="ECO:0007669"/>
    <property type="project" value="TreeGrafter"/>
</dbReference>
<feature type="domain" description="Cytochrome c" evidence="8">
    <location>
        <begin position="86"/>
        <end position="186"/>
    </location>
</feature>
<keyword evidence="2 6" id="KW-0349">Heme</keyword>
<reference evidence="9 10" key="1">
    <citation type="submission" date="2014-02" db="EMBL/GenBank/DDBJ databases">
        <title>Vibrio fortis Dalian14 Genome Sequencing.</title>
        <authorList>
            <person name="Wang Y."/>
            <person name="Song L."/>
            <person name="Liu G."/>
            <person name="Ding J."/>
        </authorList>
    </citation>
    <scope>NUCLEOTIDE SEQUENCE [LARGE SCALE GENOMIC DNA]</scope>
    <source>
        <strain evidence="9 10">Dalian14</strain>
    </source>
</reference>
<dbReference type="GO" id="GO:0030313">
    <property type="term" value="C:cell envelope"/>
    <property type="evidence" value="ECO:0007669"/>
    <property type="project" value="UniProtKB-SubCell"/>
</dbReference>
<dbReference type="GO" id="GO:0020037">
    <property type="term" value="F:heme binding"/>
    <property type="evidence" value="ECO:0007669"/>
    <property type="project" value="InterPro"/>
</dbReference>
<keyword evidence="5 6" id="KW-0408">Iron</keyword>
<dbReference type="Pfam" id="PF03150">
    <property type="entry name" value="CCP_MauG"/>
    <property type="match status" value="1"/>
</dbReference>
<dbReference type="AlphaFoldDB" id="A0A066USE3"/>
<dbReference type="STRING" id="212667.VFDL14_19265"/>
<evidence type="ECO:0000313" key="9">
    <source>
        <dbReference type="EMBL" id="KDN27054.1"/>
    </source>
</evidence>
<keyword evidence="10" id="KW-1185">Reference proteome</keyword>
<dbReference type="PANTHER" id="PTHR30600:SF7">
    <property type="entry name" value="CYTOCHROME C PEROXIDASE-RELATED"/>
    <property type="match status" value="1"/>
</dbReference>
<comment type="subcellular location">
    <subcellularLocation>
        <location evidence="1">Cell envelope</location>
    </subcellularLocation>
</comment>
<evidence type="ECO:0000256" key="2">
    <source>
        <dbReference type="ARBA" id="ARBA00022617"/>
    </source>
</evidence>
<evidence type="ECO:0000313" key="10">
    <source>
        <dbReference type="Proteomes" id="UP000027219"/>
    </source>
</evidence>
<evidence type="ECO:0000256" key="1">
    <source>
        <dbReference type="ARBA" id="ARBA00004196"/>
    </source>
</evidence>
<evidence type="ECO:0000259" key="8">
    <source>
        <dbReference type="PROSITE" id="PS51007"/>
    </source>
</evidence>
<keyword evidence="7" id="KW-0472">Membrane</keyword>
<evidence type="ECO:0000256" key="3">
    <source>
        <dbReference type="ARBA" id="ARBA00022723"/>
    </source>
</evidence>
<protein>
    <submittedName>
        <fullName evidence="9">Cytochrome B6</fullName>
    </submittedName>
</protein>
<dbReference type="SUPFAM" id="SSF46626">
    <property type="entry name" value="Cytochrome c"/>
    <property type="match status" value="2"/>
</dbReference>
<dbReference type="RefSeq" id="WP_032552420.1">
    <property type="nucleotide sequence ID" value="NZ_JFFR01000027.1"/>
</dbReference>